<organism evidence="1 2">
    <name type="scientific">Pedobacter africanus</name>
    <dbReference type="NCBI Taxonomy" id="151894"/>
    <lineage>
        <taxon>Bacteria</taxon>
        <taxon>Pseudomonadati</taxon>
        <taxon>Bacteroidota</taxon>
        <taxon>Sphingobacteriia</taxon>
        <taxon>Sphingobacteriales</taxon>
        <taxon>Sphingobacteriaceae</taxon>
        <taxon>Pedobacter</taxon>
    </lineage>
</organism>
<dbReference type="EMBL" id="JAVDTF010000001">
    <property type="protein sequence ID" value="MDR6781944.1"/>
    <property type="molecule type" value="Genomic_DNA"/>
</dbReference>
<proteinExistence type="predicted"/>
<accession>A0ACC6KRJ3</accession>
<gene>
    <name evidence="1" type="ORF">J2X78_000496</name>
</gene>
<reference evidence="1" key="1">
    <citation type="submission" date="2023-07" db="EMBL/GenBank/DDBJ databases">
        <title>Sorghum-associated microbial communities from plants grown in Nebraska, USA.</title>
        <authorList>
            <person name="Schachtman D."/>
        </authorList>
    </citation>
    <scope>NUCLEOTIDE SEQUENCE</scope>
    <source>
        <strain evidence="1">2697</strain>
    </source>
</reference>
<dbReference type="Proteomes" id="UP001246858">
    <property type="component" value="Unassembled WGS sequence"/>
</dbReference>
<evidence type="ECO:0000313" key="1">
    <source>
        <dbReference type="EMBL" id="MDR6781944.1"/>
    </source>
</evidence>
<name>A0ACC6KRJ3_9SPHI</name>
<evidence type="ECO:0000313" key="2">
    <source>
        <dbReference type="Proteomes" id="UP001246858"/>
    </source>
</evidence>
<protein>
    <submittedName>
        <fullName evidence="1">Ferric-dicitrate binding protein FerR (Iron transport regulator)</fullName>
    </submittedName>
</protein>
<keyword evidence="2" id="KW-1185">Reference proteome</keyword>
<sequence>MKKNAEDLLNRYASGQCSAEEQLLVEAFFVADLKKNYGDVPAPEVEAAYAHISAGLNDYVFANPKRRTARLWPRIAVAAAAFAAIVFGIWFYSAHNFYTSSSPTEGRDLYAHDVAPGKNTATLTLSNGKTITLSDAKTGVVIGNSKLTYNDGTAIGASNNDELDAARGQVQTITTPRGGTYKITLSDGTKVWLNAASSLTYALALSEKGERRVKLEGEGYFEVAKDKKRPFIVESAGQKVEVLGTHFNVNAYMDEGGVKTTLLEGSVKVTDGIHNKIIRPGEQALNNGKSIQVREADVEGVTDWKNGDFYLDRVDFKVAVRKIARWYDVEIVYDASVPDNIESSGYISRSKKLSSVLRLIEKSGQVHFRVEGKKVYVYH</sequence>
<comment type="caution">
    <text evidence="1">The sequence shown here is derived from an EMBL/GenBank/DDBJ whole genome shotgun (WGS) entry which is preliminary data.</text>
</comment>